<comment type="caution">
    <text evidence="2">The sequence shown here is derived from an EMBL/GenBank/DDBJ whole genome shotgun (WGS) entry which is preliminary data.</text>
</comment>
<protein>
    <recommendedName>
        <fullName evidence="4">Pentatricopeptide repeat-containing protein</fullName>
    </recommendedName>
</protein>
<proteinExistence type="predicted"/>
<dbReference type="Gene3D" id="1.25.40.10">
    <property type="entry name" value="Tetratricopeptide repeat domain"/>
    <property type="match status" value="1"/>
</dbReference>
<evidence type="ECO:0008006" key="4">
    <source>
        <dbReference type="Google" id="ProtNLM"/>
    </source>
</evidence>
<dbReference type="EMBL" id="JAYKXN010000004">
    <property type="protein sequence ID" value="KAK7293378.1"/>
    <property type="molecule type" value="Genomic_DNA"/>
</dbReference>
<organism evidence="2 3">
    <name type="scientific">Clitoria ternatea</name>
    <name type="common">Butterfly pea</name>
    <dbReference type="NCBI Taxonomy" id="43366"/>
    <lineage>
        <taxon>Eukaryota</taxon>
        <taxon>Viridiplantae</taxon>
        <taxon>Streptophyta</taxon>
        <taxon>Embryophyta</taxon>
        <taxon>Tracheophyta</taxon>
        <taxon>Spermatophyta</taxon>
        <taxon>Magnoliopsida</taxon>
        <taxon>eudicotyledons</taxon>
        <taxon>Gunneridae</taxon>
        <taxon>Pentapetalae</taxon>
        <taxon>rosids</taxon>
        <taxon>fabids</taxon>
        <taxon>Fabales</taxon>
        <taxon>Fabaceae</taxon>
        <taxon>Papilionoideae</taxon>
        <taxon>50 kb inversion clade</taxon>
        <taxon>NPAAA clade</taxon>
        <taxon>indigoferoid/millettioid clade</taxon>
        <taxon>Phaseoleae</taxon>
        <taxon>Clitoria</taxon>
    </lineage>
</organism>
<dbReference type="InterPro" id="IPR002885">
    <property type="entry name" value="PPR_rpt"/>
</dbReference>
<keyword evidence="3" id="KW-1185">Reference proteome</keyword>
<evidence type="ECO:0000313" key="2">
    <source>
        <dbReference type="EMBL" id="KAK7293378.1"/>
    </source>
</evidence>
<keyword evidence="1" id="KW-0677">Repeat</keyword>
<dbReference type="InterPro" id="IPR011990">
    <property type="entry name" value="TPR-like_helical_dom_sf"/>
</dbReference>
<dbReference type="Proteomes" id="UP001359559">
    <property type="component" value="Unassembled WGS sequence"/>
</dbReference>
<evidence type="ECO:0000256" key="1">
    <source>
        <dbReference type="ARBA" id="ARBA00022737"/>
    </source>
</evidence>
<evidence type="ECO:0000313" key="3">
    <source>
        <dbReference type="Proteomes" id="UP001359559"/>
    </source>
</evidence>
<accession>A0AAN9J726</accession>
<gene>
    <name evidence="2" type="ORF">RJT34_16243</name>
</gene>
<sequence length="140" mass="16043">MGKSCVLRTPQIVRQGPFQSHLSCNSRVLSRFPIAFVSLNPSAHPIKDSKSDNNRLIQSLCKGGNLKQALQLLRNDPFLVTKLIIMYYELGSIDHARKVFDETQERTIYVRNALFRVLVMVGYGEELLDLYGQMNWIEVE</sequence>
<name>A0AAN9J726_CLITE</name>
<dbReference type="Pfam" id="PF01535">
    <property type="entry name" value="PPR"/>
    <property type="match status" value="2"/>
</dbReference>
<reference evidence="2 3" key="1">
    <citation type="submission" date="2024-01" db="EMBL/GenBank/DDBJ databases">
        <title>The genomes of 5 underutilized Papilionoideae crops provide insights into root nodulation and disease resistance.</title>
        <authorList>
            <person name="Yuan L."/>
        </authorList>
    </citation>
    <scope>NUCLEOTIDE SEQUENCE [LARGE SCALE GENOMIC DNA]</scope>
    <source>
        <strain evidence="2">LY-2023</strain>
        <tissue evidence="2">Leaf</tissue>
    </source>
</reference>
<dbReference type="AlphaFoldDB" id="A0AAN9J726"/>